<dbReference type="SUPFAM" id="SSF48371">
    <property type="entry name" value="ARM repeat"/>
    <property type="match status" value="1"/>
</dbReference>
<organism evidence="3 4">
    <name type="scientific">Roseimaritima multifibrata</name>
    <dbReference type="NCBI Taxonomy" id="1930274"/>
    <lineage>
        <taxon>Bacteria</taxon>
        <taxon>Pseudomonadati</taxon>
        <taxon>Planctomycetota</taxon>
        <taxon>Planctomycetia</taxon>
        <taxon>Pirellulales</taxon>
        <taxon>Pirellulaceae</taxon>
        <taxon>Roseimaritima</taxon>
    </lineage>
</organism>
<evidence type="ECO:0000313" key="4">
    <source>
        <dbReference type="Proteomes" id="UP000320672"/>
    </source>
</evidence>
<dbReference type="EMBL" id="CP036262">
    <property type="protein sequence ID" value="QDS95060.1"/>
    <property type="molecule type" value="Genomic_DNA"/>
</dbReference>
<keyword evidence="2" id="KW-0472">Membrane</keyword>
<feature type="transmembrane region" description="Helical" evidence="2">
    <location>
        <begin position="20"/>
        <end position="38"/>
    </location>
</feature>
<accession>A0A517MJP2</accession>
<dbReference type="Gene3D" id="1.25.10.10">
    <property type="entry name" value="Leucine-rich Repeat Variant"/>
    <property type="match status" value="1"/>
</dbReference>
<dbReference type="AlphaFoldDB" id="A0A517MJP2"/>
<dbReference type="InterPro" id="IPR016024">
    <property type="entry name" value="ARM-type_fold"/>
</dbReference>
<protein>
    <recommendedName>
        <fullName evidence="5">HEAT repeat protein</fullName>
    </recommendedName>
</protein>
<evidence type="ECO:0000313" key="3">
    <source>
        <dbReference type="EMBL" id="QDS95060.1"/>
    </source>
</evidence>
<feature type="region of interest" description="Disordered" evidence="1">
    <location>
        <begin position="212"/>
        <end position="246"/>
    </location>
</feature>
<evidence type="ECO:0000256" key="1">
    <source>
        <dbReference type="SAM" id="MobiDB-lite"/>
    </source>
</evidence>
<sequence>MDNPFAVPPRRIPAYKSLKVLVGVIACLAGVLTFQSGSQRWLLNRLTSDWDNLPASVQRERLSQIAQLEPGGTRFLVQQLGSMHPGVAQASFDLLQQLQQDWLALDDDASDARHRRLAESLAACYGTDQSILENASNQSIPSDRENWLTMLLNRTIVETVERSTTDGTAAYRTATSLLTNLTLPTQRPSGPSSNALSTPQIALRTEPLPAAPSIASASDTNADPAAAVQTEQTAEQSSEPTPLQEANASTTATLRAPQATMVTEQTTLHQVVAPVQHLTQHLGDSPFETYSTRSVIAWLRSVRPQMRDSAHHELKKRGFDEPHLLLAARLADPDIRVRLALLNELAHHPGDDPRQWLFWLSEDAEPQVRREAISILGTMDDPQVTQFLHQRLPIEQDAATVDIIRRVLRGA</sequence>
<evidence type="ECO:0000256" key="2">
    <source>
        <dbReference type="SAM" id="Phobius"/>
    </source>
</evidence>
<dbReference type="RefSeq" id="WP_145352966.1">
    <property type="nucleotide sequence ID" value="NZ_CP036262.1"/>
</dbReference>
<feature type="compositionally biased region" description="Polar residues" evidence="1">
    <location>
        <begin position="237"/>
        <end position="246"/>
    </location>
</feature>
<dbReference type="KEGG" id="rml:FF011L_38440"/>
<keyword evidence="4" id="KW-1185">Reference proteome</keyword>
<proteinExistence type="predicted"/>
<keyword evidence="2" id="KW-0812">Transmembrane</keyword>
<dbReference type="OrthoDB" id="281574at2"/>
<keyword evidence="2" id="KW-1133">Transmembrane helix</keyword>
<dbReference type="Pfam" id="PF13646">
    <property type="entry name" value="HEAT_2"/>
    <property type="match status" value="1"/>
</dbReference>
<evidence type="ECO:0008006" key="5">
    <source>
        <dbReference type="Google" id="ProtNLM"/>
    </source>
</evidence>
<dbReference type="InterPro" id="IPR011989">
    <property type="entry name" value="ARM-like"/>
</dbReference>
<feature type="compositionally biased region" description="Low complexity" evidence="1">
    <location>
        <begin position="225"/>
        <end position="236"/>
    </location>
</feature>
<dbReference type="Proteomes" id="UP000320672">
    <property type="component" value="Chromosome"/>
</dbReference>
<name>A0A517MJP2_9BACT</name>
<reference evidence="3 4" key="1">
    <citation type="submission" date="2019-02" db="EMBL/GenBank/DDBJ databases">
        <title>Deep-cultivation of Planctomycetes and their phenomic and genomic characterization uncovers novel biology.</title>
        <authorList>
            <person name="Wiegand S."/>
            <person name="Jogler M."/>
            <person name="Boedeker C."/>
            <person name="Pinto D."/>
            <person name="Vollmers J."/>
            <person name="Rivas-Marin E."/>
            <person name="Kohn T."/>
            <person name="Peeters S.H."/>
            <person name="Heuer A."/>
            <person name="Rast P."/>
            <person name="Oberbeckmann S."/>
            <person name="Bunk B."/>
            <person name="Jeske O."/>
            <person name="Meyerdierks A."/>
            <person name="Storesund J.E."/>
            <person name="Kallscheuer N."/>
            <person name="Luecker S."/>
            <person name="Lage O.M."/>
            <person name="Pohl T."/>
            <person name="Merkel B.J."/>
            <person name="Hornburger P."/>
            <person name="Mueller R.-W."/>
            <person name="Bruemmer F."/>
            <person name="Labrenz M."/>
            <person name="Spormann A.M."/>
            <person name="Op den Camp H."/>
            <person name="Overmann J."/>
            <person name="Amann R."/>
            <person name="Jetten M.S.M."/>
            <person name="Mascher T."/>
            <person name="Medema M.H."/>
            <person name="Devos D.P."/>
            <person name="Kaster A.-K."/>
            <person name="Ovreas L."/>
            <person name="Rohde M."/>
            <person name="Galperin M.Y."/>
            <person name="Jogler C."/>
        </authorList>
    </citation>
    <scope>NUCLEOTIDE SEQUENCE [LARGE SCALE GENOMIC DNA]</scope>
    <source>
        <strain evidence="3 4">FF011L</strain>
    </source>
</reference>
<gene>
    <name evidence="3" type="ORF">FF011L_38440</name>
</gene>